<dbReference type="KEGG" id="mmes:MMSR116_23745"/>
<protein>
    <recommendedName>
        <fullName evidence="2">Double-GTPase 2 domain-containing protein</fullName>
    </recommendedName>
</protein>
<evidence type="ECO:0000313" key="3">
    <source>
        <dbReference type="EMBL" id="QGY04585.1"/>
    </source>
</evidence>
<accession>A0A6B9FUG1</accession>
<dbReference type="Proteomes" id="UP000012488">
    <property type="component" value="Chromosome"/>
</dbReference>
<sequence>MIIDNPDRFGCRLPGCDGPRSGVCINNLSFDECPDVVELSEHEDAGEQDGAEEPDDTAPQTVDLPGGRSLDAAACDALLRRRGGTVVGIVGPPEVGKTTLISTIYELLHRRRMASFGFAGSETLRAHEERCHLARFSSGVAAADTQRTKVGAGLQFTHLLIATRSGVQDAVFADRSGELFDKVLARPADIDDFVELRRADVIIVLVDLVLLTSSTHLTVSAVRRLFMAMDQRGMLEDRRVLLVGTKADVAVPTPRSRKAARELAAVAEEFARRAGGRFRIDTHVVACRPRRGSTVIGEGLELLLSAVLETPAPRPPVADDSWPLQRSELDQLMRGYRGSRR</sequence>
<evidence type="ECO:0000313" key="4">
    <source>
        <dbReference type="Proteomes" id="UP000012488"/>
    </source>
</evidence>
<evidence type="ECO:0000259" key="2">
    <source>
        <dbReference type="Pfam" id="PF19993"/>
    </source>
</evidence>
<dbReference type="InterPro" id="IPR027417">
    <property type="entry name" value="P-loop_NTPase"/>
</dbReference>
<gene>
    <name evidence="3" type="ORF">MMSR116_23745</name>
</gene>
<dbReference type="Gene3D" id="3.40.50.300">
    <property type="entry name" value="P-loop containing nucleotide triphosphate hydrolases"/>
    <property type="match status" value="1"/>
</dbReference>
<dbReference type="InterPro" id="IPR045528">
    <property type="entry name" value="DO-GTPase2"/>
</dbReference>
<dbReference type="RefSeq" id="WP_010686064.1">
    <property type="nucleotide sequence ID" value="NZ_CP043538.1"/>
</dbReference>
<feature type="domain" description="Double-GTPase 2" evidence="2">
    <location>
        <begin position="86"/>
        <end position="306"/>
    </location>
</feature>
<name>A0A6B9FUG1_9HYPH</name>
<feature type="compositionally biased region" description="Acidic residues" evidence="1">
    <location>
        <begin position="46"/>
        <end position="56"/>
    </location>
</feature>
<dbReference type="SUPFAM" id="SSF52540">
    <property type="entry name" value="P-loop containing nucleoside triphosphate hydrolases"/>
    <property type="match status" value="1"/>
</dbReference>
<evidence type="ECO:0000256" key="1">
    <source>
        <dbReference type="SAM" id="MobiDB-lite"/>
    </source>
</evidence>
<proteinExistence type="predicted"/>
<dbReference type="OrthoDB" id="7067759at2"/>
<feature type="region of interest" description="Disordered" evidence="1">
    <location>
        <begin position="41"/>
        <end position="66"/>
    </location>
</feature>
<organism evidence="3 4">
    <name type="scientific">Methylobacterium mesophilicum SR1.6/6</name>
    <dbReference type="NCBI Taxonomy" id="908290"/>
    <lineage>
        <taxon>Bacteria</taxon>
        <taxon>Pseudomonadati</taxon>
        <taxon>Pseudomonadota</taxon>
        <taxon>Alphaproteobacteria</taxon>
        <taxon>Hyphomicrobiales</taxon>
        <taxon>Methylobacteriaceae</taxon>
        <taxon>Methylobacterium</taxon>
    </lineage>
</organism>
<dbReference type="EMBL" id="CP043538">
    <property type="protein sequence ID" value="QGY04585.1"/>
    <property type="molecule type" value="Genomic_DNA"/>
</dbReference>
<dbReference type="Pfam" id="PF19993">
    <property type="entry name" value="DO-GTPase2"/>
    <property type="match status" value="1"/>
</dbReference>
<reference evidence="3 4" key="2">
    <citation type="journal article" date="2013" name="Genome Announc.">
        <title>Draft Genome Sequence of Methylobacterium mesophilicum Strain SR1.6/6, Isolated from Citrus sinensis.</title>
        <authorList>
            <person name="Marinho Almeida D."/>
            <person name="Dini-Andreote F."/>
            <person name="Camargo Neves A.A."/>
            <person name="Juca Ramos R.T."/>
            <person name="Andreote F.D."/>
            <person name="Carneiro A.R."/>
            <person name="Oliveira de Souza Lima A."/>
            <person name="Caracciolo Gomes de Sa P.H."/>
            <person name="Ribeiro Barbosa M.S."/>
            <person name="Araujo W.L."/>
            <person name="Silva A."/>
        </authorList>
    </citation>
    <scope>NUCLEOTIDE SEQUENCE [LARGE SCALE GENOMIC DNA]</scope>
    <source>
        <strain evidence="3 4">SR1.6/6</strain>
    </source>
</reference>
<reference evidence="3 4" key="1">
    <citation type="journal article" date="2012" name="Genet. Mol. Biol.">
        <title>Analysis of 16S rRNA and mxaF genes revealing insights into Methylobacterium niche-specific plant association.</title>
        <authorList>
            <person name="Dourado M.N."/>
            <person name="Andreote F.D."/>
            <person name="Dini-Andreote F."/>
            <person name="Conti R."/>
            <person name="Araujo J.M."/>
            <person name="Araujo W.L."/>
        </authorList>
    </citation>
    <scope>NUCLEOTIDE SEQUENCE [LARGE SCALE GENOMIC DNA]</scope>
    <source>
        <strain evidence="3 4">SR1.6/6</strain>
    </source>
</reference>
<dbReference type="AlphaFoldDB" id="A0A6B9FUG1"/>